<dbReference type="Proteomes" id="UP001138621">
    <property type="component" value="Unassembled WGS sequence"/>
</dbReference>
<dbReference type="Gene3D" id="3.40.50.2300">
    <property type="match status" value="1"/>
</dbReference>
<dbReference type="PROSITE" id="PS50110">
    <property type="entry name" value="RESPONSE_REGULATORY"/>
    <property type="match status" value="1"/>
</dbReference>
<comment type="caution">
    <text evidence="5">The sequence shown here is derived from an EMBL/GenBank/DDBJ whole genome shotgun (WGS) entry which is preliminary data.</text>
</comment>
<keyword evidence="1 3" id="KW-0597">Phosphoprotein</keyword>
<dbReference type="Pfam" id="PF00072">
    <property type="entry name" value="Response_reg"/>
    <property type="match status" value="1"/>
</dbReference>
<feature type="domain" description="Response regulatory" evidence="4">
    <location>
        <begin position="8"/>
        <end position="124"/>
    </location>
</feature>
<proteinExistence type="predicted"/>
<dbReference type="PANTHER" id="PTHR44591">
    <property type="entry name" value="STRESS RESPONSE REGULATOR PROTEIN 1"/>
    <property type="match status" value="1"/>
</dbReference>
<evidence type="ECO:0000256" key="1">
    <source>
        <dbReference type="ARBA" id="ARBA00022553"/>
    </source>
</evidence>
<protein>
    <submittedName>
        <fullName evidence="5">Response regulator</fullName>
    </submittedName>
</protein>
<dbReference type="AlphaFoldDB" id="A0AA40RVU1"/>
<organism evidence="5 6">
    <name type="scientific">Stutzerimonas stutzeri</name>
    <name type="common">Pseudomonas stutzeri</name>
    <dbReference type="NCBI Taxonomy" id="316"/>
    <lineage>
        <taxon>Bacteria</taxon>
        <taxon>Pseudomonadati</taxon>
        <taxon>Pseudomonadota</taxon>
        <taxon>Gammaproteobacteria</taxon>
        <taxon>Pseudomonadales</taxon>
        <taxon>Pseudomonadaceae</taxon>
        <taxon>Stutzerimonas</taxon>
    </lineage>
</organism>
<dbReference type="InterPro" id="IPR011006">
    <property type="entry name" value="CheY-like_superfamily"/>
</dbReference>
<reference evidence="5" key="1">
    <citation type="submission" date="2020-02" db="EMBL/GenBank/DDBJ databases">
        <title>Synteny-based analysis reveals conserved mechanism for high triclosan tolerance in Pseudomonas, as well as instances of horizontal transfer.</title>
        <authorList>
            <person name="Mcfarland A.G."/>
            <person name="Bertucci H.K."/>
            <person name="Litmann E."/>
            <person name="Shen J."/>
            <person name="Huttenhower C."/>
            <person name="Hartmann E.M."/>
        </authorList>
    </citation>
    <scope>NUCLEOTIDE SEQUENCE</scope>
    <source>
        <strain evidence="5">109A1</strain>
    </source>
</reference>
<sequence>MPNPSPLRVMIVDDSKTIRKTGEEFLTQAGCVVMLAEDGFDCIAKVRDFEPDFFFIDVMMPRIDGYQATQVVRSHERYRTTPIVFLSSKDGIFDKAKGMAAGATEYLSKPFKREDLISAIEKLVPNFRAAQ</sequence>
<evidence type="ECO:0000259" key="4">
    <source>
        <dbReference type="PROSITE" id="PS50110"/>
    </source>
</evidence>
<evidence type="ECO:0000256" key="2">
    <source>
        <dbReference type="ARBA" id="ARBA00023012"/>
    </source>
</evidence>
<gene>
    <name evidence="5" type="ORF">G7024_19740</name>
</gene>
<evidence type="ECO:0000256" key="3">
    <source>
        <dbReference type="PROSITE-ProRule" id="PRU00169"/>
    </source>
</evidence>
<evidence type="ECO:0000313" key="6">
    <source>
        <dbReference type="Proteomes" id="UP001138621"/>
    </source>
</evidence>
<dbReference type="EMBL" id="JAAMRD010000020">
    <property type="protein sequence ID" value="MBA1306632.1"/>
    <property type="molecule type" value="Genomic_DNA"/>
</dbReference>
<name>A0AA40RVU1_STUST</name>
<feature type="modified residue" description="4-aspartylphosphate" evidence="3">
    <location>
        <position position="57"/>
    </location>
</feature>
<dbReference type="PANTHER" id="PTHR44591:SF14">
    <property type="entry name" value="PROTEIN PILG"/>
    <property type="match status" value="1"/>
</dbReference>
<dbReference type="InterPro" id="IPR001789">
    <property type="entry name" value="Sig_transdc_resp-reg_receiver"/>
</dbReference>
<dbReference type="SMART" id="SM00448">
    <property type="entry name" value="REC"/>
    <property type="match status" value="1"/>
</dbReference>
<keyword evidence="2" id="KW-0902">Two-component regulatory system</keyword>
<dbReference type="GO" id="GO:0000160">
    <property type="term" value="P:phosphorelay signal transduction system"/>
    <property type="evidence" value="ECO:0007669"/>
    <property type="project" value="UniProtKB-KW"/>
</dbReference>
<evidence type="ECO:0000313" key="5">
    <source>
        <dbReference type="EMBL" id="MBA1306632.1"/>
    </source>
</evidence>
<accession>A0AA40RVU1</accession>
<dbReference type="SUPFAM" id="SSF52172">
    <property type="entry name" value="CheY-like"/>
    <property type="match status" value="1"/>
</dbReference>
<dbReference type="InterPro" id="IPR050595">
    <property type="entry name" value="Bact_response_regulator"/>
</dbReference>